<geneLocation type="plasmid" evidence="1 2">
    <name>pCHA6605.01</name>
</geneLocation>
<dbReference type="EMBL" id="CP003601">
    <property type="protein sequence ID" value="AFY96958.1"/>
    <property type="molecule type" value="Genomic_DNA"/>
</dbReference>
<dbReference type="OrthoDB" id="443153at2"/>
<gene>
    <name evidence="1" type="ORF">Cha6605_6123</name>
</gene>
<dbReference type="SUPFAM" id="SSF48452">
    <property type="entry name" value="TPR-like"/>
    <property type="match status" value="2"/>
</dbReference>
<dbReference type="InterPro" id="IPR011990">
    <property type="entry name" value="TPR-like_helical_dom_sf"/>
</dbReference>
<evidence type="ECO:0008006" key="3">
    <source>
        <dbReference type="Google" id="ProtNLM"/>
    </source>
</evidence>
<evidence type="ECO:0000313" key="2">
    <source>
        <dbReference type="Proteomes" id="UP000010366"/>
    </source>
</evidence>
<organism evidence="1 2">
    <name type="scientific">Chamaesiphon minutus (strain ATCC 27169 / PCC 6605)</name>
    <dbReference type="NCBI Taxonomy" id="1173020"/>
    <lineage>
        <taxon>Bacteria</taxon>
        <taxon>Bacillati</taxon>
        <taxon>Cyanobacteriota</taxon>
        <taxon>Cyanophyceae</taxon>
        <taxon>Gomontiellales</taxon>
        <taxon>Chamaesiphonaceae</taxon>
        <taxon>Chamaesiphon</taxon>
    </lineage>
</organism>
<dbReference type="AlphaFoldDB" id="K9UQJ9"/>
<name>K9UQJ9_CHAP6</name>
<protein>
    <recommendedName>
        <fullName evidence="3">Tetratricopeptide repeat protein</fullName>
    </recommendedName>
</protein>
<dbReference type="Gene3D" id="1.25.40.10">
    <property type="entry name" value="Tetratricopeptide repeat domain"/>
    <property type="match status" value="1"/>
</dbReference>
<proteinExistence type="predicted"/>
<dbReference type="eggNOG" id="COG0457">
    <property type="taxonomic scope" value="Bacteria"/>
</dbReference>
<keyword evidence="2" id="KW-1185">Reference proteome</keyword>
<dbReference type="KEGG" id="cmp:Cha6605_6123"/>
<dbReference type="Proteomes" id="UP000010366">
    <property type="component" value="Plasmid pCHA6605.01"/>
</dbReference>
<dbReference type="HOGENOM" id="CLU_113232_0_0_3"/>
<evidence type="ECO:0000313" key="1">
    <source>
        <dbReference type="EMBL" id="AFY96958.1"/>
    </source>
</evidence>
<keyword evidence="1" id="KW-0614">Plasmid</keyword>
<reference evidence="1 2" key="1">
    <citation type="submission" date="2012-05" db="EMBL/GenBank/DDBJ databases">
        <title>Noncontiguous Finished plasmid 1 of genome of Chamaesiphon sp. PCC 6605.</title>
        <authorList>
            <consortium name="US DOE Joint Genome Institute"/>
            <person name="Gugger M."/>
            <person name="Coursin T."/>
            <person name="Rippka R."/>
            <person name="Tandeau De Marsac N."/>
            <person name="Huntemann M."/>
            <person name="Wei C.-L."/>
            <person name="Han J."/>
            <person name="Detter J.C."/>
            <person name="Han C."/>
            <person name="Tapia R."/>
            <person name="Chen A."/>
            <person name="Kyrpides N."/>
            <person name="Mavromatis K."/>
            <person name="Markowitz V."/>
            <person name="Szeto E."/>
            <person name="Ivanova N."/>
            <person name="Pagani I."/>
            <person name="Pati A."/>
            <person name="Goodwin L."/>
            <person name="Nordberg H.P."/>
            <person name="Cantor M.N."/>
            <person name="Hua S.X."/>
            <person name="Woyke T."/>
            <person name="Kerfeld C.A."/>
        </authorList>
    </citation>
    <scope>NUCLEOTIDE SEQUENCE [LARGE SCALE GENOMIC DNA]</scope>
    <source>
        <strain evidence="2">ATCC 27169 / PCC 6605</strain>
        <plasmid evidence="2">Plasmid pCHA6605.01</plasmid>
    </source>
</reference>
<accession>K9UQJ9</accession>
<sequence length="217" mass="24533">MNSLLQQAFTAFDNGQLPKAEGLYLLALRQHAEAKDEKYKNAANGLAFTYSLQNHFDRAREIYSNLYEIVCAENDLKWQAITLHQLGMVERLAENFKEAQQIFRHEYDFRVSNLPGDLTGFCANQYEQGYLYLKLACLSKAEQAMSKALEMAQQAGDRMCIGCSYRGLGEVYLALGNLSRAKEEFLFSMKAFEQAGDKIAVLEVQKLVEALTGTAQR</sequence>
<dbReference type="RefSeq" id="WP_015328845.1">
    <property type="nucleotide sequence ID" value="NC_020053.1"/>
</dbReference>